<name>A0ABU3NKQ2_9CHLR</name>
<protein>
    <submittedName>
        <fullName evidence="2">Glutaredoxin domain-containing protein</fullName>
    </submittedName>
</protein>
<dbReference type="PROSITE" id="PS51354">
    <property type="entry name" value="GLUTAREDOXIN_2"/>
    <property type="match status" value="1"/>
</dbReference>
<dbReference type="InterPro" id="IPR036249">
    <property type="entry name" value="Thioredoxin-like_sf"/>
</dbReference>
<dbReference type="Pfam" id="PF00462">
    <property type="entry name" value="Glutaredoxin"/>
    <property type="match status" value="1"/>
</dbReference>
<dbReference type="SUPFAM" id="SSF52833">
    <property type="entry name" value="Thioredoxin-like"/>
    <property type="match status" value="1"/>
</dbReference>
<organism evidence="2 3">
    <name type="scientific">Thermanaerothrix solaris</name>
    <dbReference type="NCBI Taxonomy" id="3058434"/>
    <lineage>
        <taxon>Bacteria</taxon>
        <taxon>Bacillati</taxon>
        <taxon>Chloroflexota</taxon>
        <taxon>Anaerolineae</taxon>
        <taxon>Anaerolineales</taxon>
        <taxon>Anaerolineaceae</taxon>
        <taxon>Thermanaerothrix</taxon>
    </lineage>
</organism>
<comment type="caution">
    <text evidence="2">The sequence shown here is derived from an EMBL/GenBank/DDBJ whole genome shotgun (WGS) entry which is preliminary data.</text>
</comment>
<evidence type="ECO:0000313" key="2">
    <source>
        <dbReference type="EMBL" id="MDT8897434.1"/>
    </source>
</evidence>
<evidence type="ECO:0000313" key="3">
    <source>
        <dbReference type="Proteomes" id="UP001254165"/>
    </source>
</evidence>
<accession>A0ABU3NKQ2</accession>
<evidence type="ECO:0000259" key="1">
    <source>
        <dbReference type="Pfam" id="PF00462"/>
    </source>
</evidence>
<dbReference type="InterPro" id="IPR002109">
    <property type="entry name" value="Glutaredoxin"/>
</dbReference>
<dbReference type="RefSeq" id="WP_315624087.1">
    <property type="nucleotide sequence ID" value="NZ_JAUHMF010000001.1"/>
</dbReference>
<reference evidence="2 3" key="1">
    <citation type="submission" date="2023-07" db="EMBL/GenBank/DDBJ databases">
        <title>Novel species of Thermanaerothrix with wide hydrolytic capabilities.</title>
        <authorList>
            <person name="Zayulina K.S."/>
            <person name="Podosokorskaya O.A."/>
            <person name="Elcheninov A.G."/>
        </authorList>
    </citation>
    <scope>NUCLEOTIDE SEQUENCE [LARGE SCALE GENOMIC DNA]</scope>
    <source>
        <strain evidence="2 3">4228-RoL</strain>
    </source>
</reference>
<gene>
    <name evidence="2" type="ORF">QYE77_04080</name>
</gene>
<proteinExistence type="predicted"/>
<sequence>MKIKQIEHPPSTVVLYGTSWCYGSRQARQALDESGLVYQWIDIDRDIEARQFVETLNEGYRSVPTIIFPDGSVLVEPDWDTLIAHLRRFKTRS</sequence>
<dbReference type="CDD" id="cd02976">
    <property type="entry name" value="NrdH"/>
    <property type="match status" value="1"/>
</dbReference>
<dbReference type="Proteomes" id="UP001254165">
    <property type="component" value="Unassembled WGS sequence"/>
</dbReference>
<dbReference type="EMBL" id="JAUHMF010000001">
    <property type="protein sequence ID" value="MDT8897434.1"/>
    <property type="molecule type" value="Genomic_DNA"/>
</dbReference>
<feature type="domain" description="Glutaredoxin" evidence="1">
    <location>
        <begin position="13"/>
        <end position="68"/>
    </location>
</feature>
<dbReference type="Gene3D" id="3.40.30.10">
    <property type="entry name" value="Glutaredoxin"/>
    <property type="match status" value="1"/>
</dbReference>
<keyword evidence="3" id="KW-1185">Reference proteome</keyword>